<name>A0A401IF61_APHSA</name>
<protein>
    <submittedName>
        <fullName evidence="1">Peptidase</fullName>
    </submittedName>
</protein>
<sequence>MMKKSLDMQQYVEQMALLVNLPISPESMTGVVNNFTTIAEIASLVTEFPLPDNIEVAPIFQTYLSNNI</sequence>
<accession>A0A401IF61</accession>
<dbReference type="OrthoDB" id="532581at2"/>
<proteinExistence type="predicted"/>
<organism evidence="1 2">
    <name type="scientific">Aphanothece sacrum FPU1</name>
    <dbReference type="NCBI Taxonomy" id="1920663"/>
    <lineage>
        <taxon>Bacteria</taxon>
        <taxon>Bacillati</taxon>
        <taxon>Cyanobacteriota</taxon>
        <taxon>Cyanophyceae</taxon>
        <taxon>Oscillatoriophycideae</taxon>
        <taxon>Chroococcales</taxon>
        <taxon>Aphanothecaceae</taxon>
        <taxon>Aphanothece</taxon>
    </lineage>
</organism>
<dbReference type="Proteomes" id="UP000287247">
    <property type="component" value="Unassembled WGS sequence"/>
</dbReference>
<gene>
    <name evidence="1" type="ORF">AsFPU1_1264</name>
</gene>
<comment type="caution">
    <text evidence="1">The sequence shown here is derived from an EMBL/GenBank/DDBJ whole genome shotgun (WGS) entry which is preliminary data.</text>
</comment>
<dbReference type="InterPro" id="IPR025148">
    <property type="entry name" value="AtzG-like"/>
</dbReference>
<keyword evidence="2" id="KW-1185">Reference proteome</keyword>
<reference evidence="2" key="1">
    <citation type="submission" date="2017-05" db="EMBL/GenBank/DDBJ databases">
        <title>Physiological properties and genetic analysis related to exopolysaccharide production of fresh-water unicellular cyanobacterium Aphanothece sacrum, Suizenji Nori, that has been cultured as a food source in Japan.</title>
        <authorList>
            <person name="Kanesaki Y."/>
            <person name="Yoshikawa S."/>
            <person name="Ohki K."/>
        </authorList>
    </citation>
    <scope>NUCLEOTIDE SEQUENCE [LARGE SCALE GENOMIC DNA]</scope>
    <source>
        <strain evidence="2">FPU1</strain>
    </source>
</reference>
<dbReference type="AlphaFoldDB" id="A0A401IF61"/>
<dbReference type="RefSeq" id="WP_124972163.1">
    <property type="nucleotide sequence ID" value="NZ_BDQK01000005.1"/>
</dbReference>
<dbReference type="Pfam" id="PF13318">
    <property type="entry name" value="AtzG-like"/>
    <property type="match status" value="1"/>
</dbReference>
<dbReference type="EMBL" id="BDQK01000005">
    <property type="protein sequence ID" value="GBF79864.1"/>
    <property type="molecule type" value="Genomic_DNA"/>
</dbReference>
<evidence type="ECO:0000313" key="1">
    <source>
        <dbReference type="EMBL" id="GBF79864.1"/>
    </source>
</evidence>
<evidence type="ECO:0000313" key="2">
    <source>
        <dbReference type="Proteomes" id="UP000287247"/>
    </source>
</evidence>